<evidence type="ECO:0000256" key="3">
    <source>
        <dbReference type="SAM" id="MobiDB-lite"/>
    </source>
</evidence>
<keyword evidence="2" id="KW-0677">Repeat</keyword>
<dbReference type="InterPro" id="IPR052254">
    <property type="entry name" value="CUL4-DDB1_E3_ligase_receptor"/>
</dbReference>
<evidence type="ECO:0000256" key="2">
    <source>
        <dbReference type="ARBA" id="ARBA00022737"/>
    </source>
</evidence>
<evidence type="ECO:0000313" key="5">
    <source>
        <dbReference type="Proteomes" id="UP000050794"/>
    </source>
</evidence>
<reference evidence="4 5" key="2">
    <citation type="submission" date="2018-11" db="EMBL/GenBank/DDBJ databases">
        <authorList>
            <consortium name="Pathogen Informatics"/>
        </authorList>
    </citation>
    <scope>NUCLEOTIDE SEQUENCE [LARGE SCALE GENOMIC DNA]</scope>
</reference>
<dbReference type="GO" id="GO:0080008">
    <property type="term" value="C:Cul4-RING E3 ubiquitin ligase complex"/>
    <property type="evidence" value="ECO:0007669"/>
    <property type="project" value="TreeGrafter"/>
</dbReference>
<evidence type="ECO:0000256" key="1">
    <source>
        <dbReference type="ARBA" id="ARBA00022574"/>
    </source>
</evidence>
<dbReference type="InterPro" id="IPR015943">
    <property type="entry name" value="WD40/YVTN_repeat-like_dom_sf"/>
</dbReference>
<dbReference type="PANTHER" id="PTHR44472">
    <property type="entry name" value="DDB1- AND CUL4-ASSOCIATED FACTOR 4-RELATED"/>
    <property type="match status" value="1"/>
</dbReference>
<proteinExistence type="predicted"/>
<dbReference type="PANTHER" id="PTHR44472:SF1">
    <property type="entry name" value="DDB1 AND CUL4 ASSOCIATED FACTOR 4"/>
    <property type="match status" value="1"/>
</dbReference>
<organism evidence="5 6">
    <name type="scientific">Toxocara canis</name>
    <name type="common">Canine roundworm</name>
    <dbReference type="NCBI Taxonomy" id="6265"/>
    <lineage>
        <taxon>Eukaryota</taxon>
        <taxon>Metazoa</taxon>
        <taxon>Ecdysozoa</taxon>
        <taxon>Nematoda</taxon>
        <taxon>Chromadorea</taxon>
        <taxon>Rhabditida</taxon>
        <taxon>Spirurina</taxon>
        <taxon>Ascaridomorpha</taxon>
        <taxon>Ascaridoidea</taxon>
        <taxon>Toxocaridae</taxon>
        <taxon>Toxocara</taxon>
    </lineage>
</organism>
<evidence type="ECO:0000313" key="6">
    <source>
        <dbReference type="WBParaSite" id="TCNE_0001416301-mRNA-1"/>
    </source>
</evidence>
<name>A0A183V093_TOXCA</name>
<feature type="compositionally biased region" description="Basic residues" evidence="3">
    <location>
        <begin position="78"/>
        <end position="87"/>
    </location>
</feature>
<dbReference type="Gene3D" id="2.130.10.10">
    <property type="entry name" value="YVTN repeat-like/Quinoprotein amine dehydrogenase"/>
    <property type="match status" value="1"/>
</dbReference>
<dbReference type="EMBL" id="UYWY01022098">
    <property type="protein sequence ID" value="VDM45484.1"/>
    <property type="molecule type" value="Genomic_DNA"/>
</dbReference>
<reference evidence="6" key="1">
    <citation type="submission" date="2016-06" db="UniProtKB">
        <authorList>
            <consortium name="WormBaseParasite"/>
        </authorList>
    </citation>
    <scope>IDENTIFICATION</scope>
</reference>
<dbReference type="Pfam" id="PF23761">
    <property type="entry name" value="Beta-prop_DCAF4"/>
    <property type="match status" value="1"/>
</dbReference>
<dbReference type="SUPFAM" id="SSF50978">
    <property type="entry name" value="WD40 repeat-like"/>
    <property type="match status" value="1"/>
</dbReference>
<sequence length="684" mass="76526">MDGRAQSDMNIGEGRNTWLINASNPYGRQFPHPPSASAASFPSQYPQRLPNVGCQIHTQRHSQRGRSHNNNNNNNRQICRRNKQSNRRSREVVENSVSEEDMSGYSRMEVEEVSHSDSPTPPSLIGLAVTGPSIEESDLPGFAYDPSTKRYFRIQSDASGSAIGFRRSDFARMRRERERLAQFQVNQSRSSSSSFGYSASIKPIVSSLQARELGSKPSLVASRMQYGLAESALLSASSTPNYTREVSAQVLRVLMYGAVTTYELSRLRKAKSACLSGDRGQTMIFYKAVETAIWGKVEIRVKEPTRDARLVLPNHLDRLAGCQFLDVSKDGKTILGCWAVSNWGLPGDSRRTSSRIMCLSVRSDPEIVRRNGLMRDGVKCCSDNETGSRYGLKFEATANSIYVLDPNLVDMVTAPVDSDVTCVLYVTASSHLSMQRKLTTCCRVFIEPIPELSSDEDADEMSSPIYNIRWTCQDEVWSCAWNANKMRIGLGMEENAMIVDVVSELNFRISSRKKNVLSQQFSQDGDLLYMGLRGADMVCSDLRLKSHHIVNTFEQSNSVGWIRLLRSQPNLVLSENFAGELKLWDVRSRRILMSFGGHKNSHYRLPCFVDDNEKFVFAVGEDGTARGWSLRSGNLLCAVPSPRPIEQRTDFPRLVYSENWAGRAGNSAIVIAVEGDIRVHELTL</sequence>
<feature type="region of interest" description="Disordered" evidence="3">
    <location>
        <begin position="20"/>
        <end position="105"/>
    </location>
</feature>
<accession>A0A183V093</accession>
<evidence type="ECO:0000313" key="4">
    <source>
        <dbReference type="EMBL" id="VDM45484.1"/>
    </source>
</evidence>
<feature type="compositionally biased region" description="Basic residues" evidence="3">
    <location>
        <begin position="58"/>
        <end position="67"/>
    </location>
</feature>
<gene>
    <name evidence="4" type="ORF">TCNE_LOCUS14163</name>
</gene>
<protein>
    <submittedName>
        <fullName evidence="6">WD_REPEATS_REGION domain-containing protein</fullName>
    </submittedName>
</protein>
<dbReference type="WBParaSite" id="TCNE_0001416301-mRNA-1">
    <property type="protein sequence ID" value="TCNE_0001416301-mRNA-1"/>
    <property type="gene ID" value="TCNE_0001416301"/>
</dbReference>
<dbReference type="AlphaFoldDB" id="A0A183V093"/>
<keyword evidence="1" id="KW-0853">WD repeat</keyword>
<dbReference type="InterPro" id="IPR036322">
    <property type="entry name" value="WD40_repeat_dom_sf"/>
</dbReference>
<dbReference type="Proteomes" id="UP000050794">
    <property type="component" value="Unassembled WGS sequence"/>
</dbReference>
<keyword evidence="5" id="KW-1185">Reference proteome</keyword>